<evidence type="ECO:0000256" key="16">
    <source>
        <dbReference type="ARBA" id="ARBA00023014"/>
    </source>
</evidence>
<keyword evidence="13" id="KW-0067">ATP-binding</keyword>
<evidence type="ECO:0000256" key="13">
    <source>
        <dbReference type="ARBA" id="ARBA00022840"/>
    </source>
</evidence>
<dbReference type="PANTHER" id="PTHR24421">
    <property type="entry name" value="NITRATE/NITRITE SENSOR PROTEIN NARX-RELATED"/>
    <property type="match status" value="1"/>
</dbReference>
<keyword evidence="11" id="KW-0547">Nucleotide-binding</keyword>
<comment type="catalytic activity">
    <reaction evidence="1">
        <text>ATP + protein L-histidine = ADP + protein N-phospho-L-histidine.</text>
        <dbReference type="EC" id="2.7.13.3"/>
    </reaction>
</comment>
<dbReference type="InterPro" id="IPR003594">
    <property type="entry name" value="HATPase_dom"/>
</dbReference>
<dbReference type="EC" id="2.7.13.3" evidence="4"/>
<evidence type="ECO:0000256" key="12">
    <source>
        <dbReference type="ARBA" id="ARBA00022777"/>
    </source>
</evidence>
<proteinExistence type="predicted"/>
<dbReference type="EMBL" id="QTJU01000004">
    <property type="protein sequence ID" value="RFM27626.1"/>
    <property type="molecule type" value="Genomic_DNA"/>
</dbReference>
<evidence type="ECO:0000259" key="20">
    <source>
        <dbReference type="PROSITE" id="PS50109"/>
    </source>
</evidence>
<accession>A0A3E1NI58</accession>
<dbReference type="GO" id="GO:0005524">
    <property type="term" value="F:ATP binding"/>
    <property type="evidence" value="ECO:0007669"/>
    <property type="project" value="UniProtKB-KW"/>
</dbReference>
<dbReference type="SMART" id="SM00387">
    <property type="entry name" value="HATPase_c"/>
    <property type="match status" value="1"/>
</dbReference>
<comment type="caution">
    <text evidence="21">The sequence shown here is derived from an EMBL/GenBank/DDBJ whole genome shotgun (WGS) entry which is preliminary data.</text>
</comment>
<dbReference type="Proteomes" id="UP000261284">
    <property type="component" value="Unassembled WGS sequence"/>
</dbReference>
<dbReference type="GO" id="GO:0016020">
    <property type="term" value="C:membrane"/>
    <property type="evidence" value="ECO:0007669"/>
    <property type="project" value="InterPro"/>
</dbReference>
<dbReference type="InterPro" id="IPR036890">
    <property type="entry name" value="HATPase_C_sf"/>
</dbReference>
<evidence type="ECO:0000256" key="15">
    <source>
        <dbReference type="ARBA" id="ARBA00023012"/>
    </source>
</evidence>
<keyword evidence="14" id="KW-0408">Iron</keyword>
<keyword evidence="8" id="KW-0597">Phosphoprotein</keyword>
<gene>
    <name evidence="21" type="ORF">DXN05_13000</name>
</gene>
<keyword evidence="22" id="KW-1185">Reference proteome</keyword>
<keyword evidence="10" id="KW-0479">Metal-binding</keyword>
<name>A0A3E1NI58_9BACT</name>
<dbReference type="PANTHER" id="PTHR24421:SF10">
    <property type="entry name" value="NITRATE_NITRITE SENSOR PROTEIN NARQ"/>
    <property type="match status" value="1"/>
</dbReference>
<evidence type="ECO:0000256" key="2">
    <source>
        <dbReference type="ARBA" id="ARBA00001966"/>
    </source>
</evidence>
<dbReference type="PROSITE" id="PS50109">
    <property type="entry name" value="HIS_KIN"/>
    <property type="match status" value="1"/>
</dbReference>
<dbReference type="CDD" id="cd16917">
    <property type="entry name" value="HATPase_UhpB-NarQ-NarX-like"/>
    <property type="match status" value="1"/>
</dbReference>
<keyword evidence="7" id="KW-0963">Cytoplasm</keyword>
<evidence type="ECO:0000256" key="5">
    <source>
        <dbReference type="ARBA" id="ARBA00017322"/>
    </source>
</evidence>
<keyword evidence="9" id="KW-0808">Transferase</keyword>
<dbReference type="GO" id="GO:0046983">
    <property type="term" value="F:protein dimerization activity"/>
    <property type="evidence" value="ECO:0007669"/>
    <property type="project" value="InterPro"/>
</dbReference>
<evidence type="ECO:0000256" key="9">
    <source>
        <dbReference type="ARBA" id="ARBA00022679"/>
    </source>
</evidence>
<dbReference type="GO" id="GO:0046872">
    <property type="term" value="F:metal ion binding"/>
    <property type="evidence" value="ECO:0007669"/>
    <property type="project" value="UniProtKB-KW"/>
</dbReference>
<evidence type="ECO:0000256" key="1">
    <source>
        <dbReference type="ARBA" id="ARBA00000085"/>
    </source>
</evidence>
<evidence type="ECO:0000256" key="4">
    <source>
        <dbReference type="ARBA" id="ARBA00012438"/>
    </source>
</evidence>
<dbReference type="GO" id="GO:0000155">
    <property type="term" value="F:phosphorelay sensor kinase activity"/>
    <property type="evidence" value="ECO:0007669"/>
    <property type="project" value="InterPro"/>
</dbReference>
<dbReference type="GO" id="GO:0051539">
    <property type="term" value="F:4 iron, 4 sulfur cluster binding"/>
    <property type="evidence" value="ECO:0007669"/>
    <property type="project" value="UniProtKB-KW"/>
</dbReference>
<keyword evidence="12 21" id="KW-0418">Kinase</keyword>
<evidence type="ECO:0000256" key="14">
    <source>
        <dbReference type="ARBA" id="ARBA00023004"/>
    </source>
</evidence>
<organism evidence="21 22">
    <name type="scientific">Deminuibacter soli</name>
    <dbReference type="NCBI Taxonomy" id="2291815"/>
    <lineage>
        <taxon>Bacteria</taxon>
        <taxon>Pseudomonadati</taxon>
        <taxon>Bacteroidota</taxon>
        <taxon>Chitinophagia</taxon>
        <taxon>Chitinophagales</taxon>
        <taxon>Chitinophagaceae</taxon>
        <taxon>Deminuibacter</taxon>
    </lineage>
</organism>
<keyword evidence="19" id="KW-0812">Transmembrane</keyword>
<sequence length="262" mass="29223">MDDAKEGFLLIGTTMIVLVAFLITILAVMIIYRRRKLEHAKEIEHINERFSHELLQTQFEVQQLTMQHIGQEIHDNVGQKITLATIYLQQLQQAPPGIQQTIYNTIAILHESLSDLRMLSKDLTDASFLDTDLFRLISNECAKIEASGACAISLKSNVDYIDASNAIKSFTLRILQEFLQNSLKHAACSNISIALHHDSNGLQVKAEDNGRGFTLTPAKGNGIGLENMRKRAEMIQAAFSLSSIPGEGTRMLLQIPAHTLNR</sequence>
<dbReference type="Pfam" id="PF07730">
    <property type="entry name" value="HisKA_3"/>
    <property type="match status" value="1"/>
</dbReference>
<evidence type="ECO:0000313" key="22">
    <source>
        <dbReference type="Proteomes" id="UP000261284"/>
    </source>
</evidence>
<evidence type="ECO:0000256" key="3">
    <source>
        <dbReference type="ARBA" id="ARBA00004496"/>
    </source>
</evidence>
<dbReference type="Pfam" id="PF02518">
    <property type="entry name" value="HATPase_c"/>
    <property type="match status" value="1"/>
</dbReference>
<comment type="function">
    <text evidence="17">Member of the two-component regulatory system NreB/NreC involved in the control of dissimilatory nitrate/nitrite reduction in response to oxygen. NreB functions as a direct oxygen sensor histidine kinase which is autophosphorylated, in the absence of oxygen, probably at the conserved histidine residue, and transfers its phosphate group probably to a conserved aspartate residue of NreC. NreB/NreC activates the expression of the nitrate (narGHJI) and nitrite (nir) reductase operons, as well as the putative nitrate transporter gene narT.</text>
</comment>
<keyword evidence="15" id="KW-0902">Two-component regulatory system</keyword>
<keyword evidence="16" id="KW-0411">Iron-sulfur</keyword>
<dbReference type="PRINTS" id="PR00344">
    <property type="entry name" value="BCTRLSENSOR"/>
</dbReference>
<evidence type="ECO:0000256" key="19">
    <source>
        <dbReference type="SAM" id="Phobius"/>
    </source>
</evidence>
<dbReference type="SUPFAM" id="SSF55874">
    <property type="entry name" value="ATPase domain of HSP90 chaperone/DNA topoisomerase II/histidine kinase"/>
    <property type="match status" value="1"/>
</dbReference>
<evidence type="ECO:0000256" key="6">
    <source>
        <dbReference type="ARBA" id="ARBA00022485"/>
    </source>
</evidence>
<protein>
    <recommendedName>
        <fullName evidence="5">Oxygen sensor histidine kinase NreB</fullName>
        <ecNumber evidence="4">2.7.13.3</ecNumber>
    </recommendedName>
    <alternativeName>
        <fullName evidence="18">Nitrogen regulation protein B</fullName>
    </alternativeName>
</protein>
<evidence type="ECO:0000256" key="18">
    <source>
        <dbReference type="ARBA" id="ARBA00030800"/>
    </source>
</evidence>
<dbReference type="AlphaFoldDB" id="A0A3E1NI58"/>
<evidence type="ECO:0000256" key="11">
    <source>
        <dbReference type="ARBA" id="ARBA00022741"/>
    </source>
</evidence>
<dbReference type="GO" id="GO:0005737">
    <property type="term" value="C:cytoplasm"/>
    <property type="evidence" value="ECO:0007669"/>
    <property type="project" value="UniProtKB-SubCell"/>
</dbReference>
<evidence type="ECO:0000256" key="10">
    <source>
        <dbReference type="ARBA" id="ARBA00022723"/>
    </source>
</evidence>
<keyword evidence="6" id="KW-0004">4Fe-4S</keyword>
<evidence type="ECO:0000313" key="21">
    <source>
        <dbReference type="EMBL" id="RFM27626.1"/>
    </source>
</evidence>
<evidence type="ECO:0000256" key="8">
    <source>
        <dbReference type="ARBA" id="ARBA00022553"/>
    </source>
</evidence>
<dbReference type="InterPro" id="IPR005467">
    <property type="entry name" value="His_kinase_dom"/>
</dbReference>
<dbReference type="RefSeq" id="WP_116847703.1">
    <property type="nucleotide sequence ID" value="NZ_QTJU01000004.1"/>
</dbReference>
<evidence type="ECO:0000256" key="17">
    <source>
        <dbReference type="ARBA" id="ARBA00024827"/>
    </source>
</evidence>
<dbReference type="Gene3D" id="3.30.565.10">
    <property type="entry name" value="Histidine kinase-like ATPase, C-terminal domain"/>
    <property type="match status" value="1"/>
</dbReference>
<comment type="subcellular location">
    <subcellularLocation>
        <location evidence="3">Cytoplasm</location>
    </subcellularLocation>
</comment>
<feature type="domain" description="Histidine kinase" evidence="20">
    <location>
        <begin position="173"/>
        <end position="259"/>
    </location>
</feature>
<dbReference type="InterPro" id="IPR011712">
    <property type="entry name" value="Sig_transdc_His_kin_sub3_dim/P"/>
</dbReference>
<keyword evidence="19" id="KW-0472">Membrane</keyword>
<evidence type="ECO:0000256" key="7">
    <source>
        <dbReference type="ARBA" id="ARBA00022490"/>
    </source>
</evidence>
<reference evidence="21 22" key="1">
    <citation type="submission" date="2018-08" db="EMBL/GenBank/DDBJ databases">
        <title>Chitinophagaceae sp. K23C18032701, a novel bacterium isolated from forest soil.</title>
        <authorList>
            <person name="Wang C."/>
        </authorList>
    </citation>
    <scope>NUCLEOTIDE SEQUENCE [LARGE SCALE GENOMIC DNA]</scope>
    <source>
        <strain evidence="21 22">K23C18032701</strain>
    </source>
</reference>
<keyword evidence="19" id="KW-1133">Transmembrane helix</keyword>
<feature type="transmembrane region" description="Helical" evidence="19">
    <location>
        <begin position="6"/>
        <end position="32"/>
    </location>
</feature>
<dbReference type="OrthoDB" id="9760839at2"/>
<dbReference type="InterPro" id="IPR050482">
    <property type="entry name" value="Sensor_HK_TwoCompSys"/>
</dbReference>
<comment type="cofactor">
    <cofactor evidence="2">
        <name>[4Fe-4S] cluster</name>
        <dbReference type="ChEBI" id="CHEBI:49883"/>
    </cofactor>
</comment>
<dbReference type="InterPro" id="IPR004358">
    <property type="entry name" value="Sig_transdc_His_kin-like_C"/>
</dbReference>